<feature type="domain" description="Guanylate cyclase" evidence="3">
    <location>
        <begin position="763"/>
        <end position="898"/>
    </location>
</feature>
<dbReference type="SMART" id="SM00044">
    <property type="entry name" value="CYCc"/>
    <property type="match status" value="1"/>
</dbReference>
<comment type="caution">
    <text evidence="4">The sequence shown here is derived from an EMBL/GenBank/DDBJ whole genome shotgun (WGS) entry which is preliminary data.</text>
</comment>
<feature type="region of interest" description="Disordered" evidence="1">
    <location>
        <begin position="952"/>
        <end position="1109"/>
    </location>
</feature>
<keyword evidence="2" id="KW-0472">Membrane</keyword>
<keyword evidence="2" id="KW-0812">Transmembrane</keyword>
<keyword evidence="2" id="KW-1133">Transmembrane helix</keyword>
<gene>
    <name evidence="4" type="ORF">CCMP2556_LOCUS517</name>
</gene>
<evidence type="ECO:0000259" key="3">
    <source>
        <dbReference type="PROSITE" id="PS50125"/>
    </source>
</evidence>
<reference evidence="4 5" key="1">
    <citation type="submission" date="2024-02" db="EMBL/GenBank/DDBJ databases">
        <authorList>
            <person name="Chen Y."/>
            <person name="Shah S."/>
            <person name="Dougan E. K."/>
            <person name="Thang M."/>
            <person name="Chan C."/>
        </authorList>
    </citation>
    <scope>NUCLEOTIDE SEQUENCE [LARGE SCALE GENOMIC DNA]</scope>
</reference>
<proteinExistence type="predicted"/>
<dbReference type="Gene3D" id="3.30.70.1230">
    <property type="entry name" value="Nucleotide cyclase"/>
    <property type="match status" value="1"/>
</dbReference>
<feature type="compositionally biased region" description="Acidic residues" evidence="1">
    <location>
        <begin position="44"/>
        <end position="65"/>
    </location>
</feature>
<dbReference type="Pfam" id="PF00211">
    <property type="entry name" value="Guanylate_cyc"/>
    <property type="match status" value="1"/>
</dbReference>
<evidence type="ECO:0000256" key="2">
    <source>
        <dbReference type="SAM" id="Phobius"/>
    </source>
</evidence>
<keyword evidence="5" id="KW-1185">Reference proteome</keyword>
<feature type="region of interest" description="Disordered" evidence="1">
    <location>
        <begin position="1"/>
        <end position="66"/>
    </location>
</feature>
<name>A0ABP0HB27_9DINO</name>
<evidence type="ECO:0000313" key="5">
    <source>
        <dbReference type="Proteomes" id="UP001642484"/>
    </source>
</evidence>
<dbReference type="InterPro" id="IPR001054">
    <property type="entry name" value="A/G_cyclase"/>
</dbReference>
<protein>
    <recommendedName>
        <fullName evidence="3">Guanylate cyclase domain-containing protein</fullName>
    </recommendedName>
</protein>
<evidence type="ECO:0000256" key="1">
    <source>
        <dbReference type="SAM" id="MobiDB-lite"/>
    </source>
</evidence>
<feature type="compositionally biased region" description="Low complexity" evidence="1">
    <location>
        <begin position="1070"/>
        <end position="1089"/>
    </location>
</feature>
<feature type="transmembrane region" description="Helical" evidence="2">
    <location>
        <begin position="153"/>
        <end position="172"/>
    </location>
</feature>
<evidence type="ECO:0000313" key="4">
    <source>
        <dbReference type="EMBL" id="CAK8986484.1"/>
    </source>
</evidence>
<feature type="transmembrane region" description="Helical" evidence="2">
    <location>
        <begin position="658"/>
        <end position="678"/>
    </location>
</feature>
<dbReference type="EMBL" id="CAXAMN010000114">
    <property type="protein sequence ID" value="CAK8986484.1"/>
    <property type="molecule type" value="Genomic_DNA"/>
</dbReference>
<dbReference type="PANTHER" id="PTHR43081">
    <property type="entry name" value="ADENYLATE CYCLASE, TERMINAL-DIFFERENTIATION SPECIFIC-RELATED"/>
    <property type="match status" value="1"/>
</dbReference>
<sequence length="1181" mass="128666">MDDGGGSEHSGHVLSYLRGMSGSEEDIENQLPFDHNAMLADGSDNSDDELSSPSGSDEESEDEEYPCDHEWSIMEDVRALIEYAMPSELGASPFQLGNMSPPRPLAPNEGFQDHQTASALAKAAMLMPVAMDTYTLEKDPENAGKTVSLRRGILSMVTLFALLTCASMHFVLEIYTGFMKSAVADAANDALSYRSAAIDKIVRENFTSDNLKEVLSLVGKSLTDSIQIPADRALESVWGSLRSLHAFNESWDGSIEVYKDPILYGIFAEFDSQWHIQDGPFRSDNMAVSEDRPPKNQLKSLSIIRRSGEILGMAGSSYTVDCPRSGPAVCGSCIGMCKDLDVYAFGSEGASNQKDLVSRKVNLSSGLPVGQPLLVEPLVWRDRPEFKVQQQAAEASRLGGASSITKLWSSIHHIARGALRMAWTIPLAYCGSYSCFDGVVSAEVMLDHISHECTNALSKLQSSLDGMPINAHSTESVGVGAVMLREAGNASVFVVNHISKYPDQLGLLLGSAEWSDSSQQYLPRNATDLEKHEPEQTMVAAASRAILAKFHKWDANLLTMPQVLSFRKSYALKGELVECGFNRINIDVAGGRAMDCLHLATSSLELGNFTRWLVVAVVADGTFNAHSLFAQQSALAVLEDMNAIAHDSINQARMTSSVVLFVVGFILLVIGALLAWCISEPMFQLCKQIQQMDDFQGILPELFEVPNYSGFGIKDVADAHRAFRNLASGIRAFSLFIPEEVVKRIIYGEPRSIRPHVDSRNVTVMFTGIRDIIRMSLNEEQMLSVITRFHKIMTSIVEQYEGTVGEILDEGLLVYFNAPRLVTDHASRACEAGLAQRQAMNTLRQELVDDGWLDPSDAFLRLGVGIHTGNVLVGCIGSTMKMKFGCIGDAMNLTSRLQGLCKFYDVDVMCSEETWMATTSLVCRKVDHLQVKGRQETTAVYEVMGHDTLEGAGALTPAQTPTPAAAFGKSLPASPRNDDSPPISPAQMIGKPNALTLPIPSSGRERKKGPPKFLPPETHSPSLLNPISRSPRRGNIPDVIGRQTSLSPERTTPGAIGDRTNRTYCGGGTSTAASASYYPSPSPESAGSEEGSRYLPTSRGGRSCPSSSLSPTYFDQVTAEQKAFKAEYEAALDAYQNSRFDDCVEMCRALLKSKPDDKATLKLMQKALDRGEPAITVMHEK</sequence>
<dbReference type="PANTHER" id="PTHR43081:SF1">
    <property type="entry name" value="ADENYLATE CYCLASE, TERMINAL-DIFFERENTIATION SPECIFIC"/>
    <property type="match status" value="1"/>
</dbReference>
<dbReference type="InterPro" id="IPR029787">
    <property type="entry name" value="Nucleotide_cyclase"/>
</dbReference>
<feature type="compositionally biased region" description="Low complexity" evidence="1">
    <location>
        <begin position="952"/>
        <end position="968"/>
    </location>
</feature>
<dbReference type="Proteomes" id="UP001642484">
    <property type="component" value="Unassembled WGS sequence"/>
</dbReference>
<accession>A0ABP0HB27</accession>
<dbReference type="CDD" id="cd07302">
    <property type="entry name" value="CHD"/>
    <property type="match status" value="1"/>
</dbReference>
<dbReference type="InterPro" id="IPR050697">
    <property type="entry name" value="Adenylyl/Guanylyl_Cyclase_3/4"/>
</dbReference>
<organism evidence="4 5">
    <name type="scientific">Durusdinium trenchii</name>
    <dbReference type="NCBI Taxonomy" id="1381693"/>
    <lineage>
        <taxon>Eukaryota</taxon>
        <taxon>Sar</taxon>
        <taxon>Alveolata</taxon>
        <taxon>Dinophyceae</taxon>
        <taxon>Suessiales</taxon>
        <taxon>Symbiodiniaceae</taxon>
        <taxon>Durusdinium</taxon>
    </lineage>
</organism>
<dbReference type="SUPFAM" id="SSF55073">
    <property type="entry name" value="Nucleotide cyclase"/>
    <property type="match status" value="1"/>
</dbReference>
<feature type="compositionally biased region" description="Polar residues" evidence="1">
    <location>
        <begin position="1019"/>
        <end position="1028"/>
    </location>
</feature>
<dbReference type="PROSITE" id="PS50125">
    <property type="entry name" value="GUANYLATE_CYCLASE_2"/>
    <property type="match status" value="1"/>
</dbReference>